<dbReference type="EMBL" id="KF900795">
    <property type="protein sequence ID" value="AIF07217.1"/>
    <property type="molecule type" value="Genomic_DNA"/>
</dbReference>
<proteinExistence type="predicted"/>
<dbReference type="AlphaFoldDB" id="A0A075GY94"/>
<sequence>MVDSFTIGIDCHRVDGEVTASQVILDAASENDLVWPPAIPVGAFAAQGCDLPTWLTYNTLIQPHYNGSVLLSNHQRARKELLDLGREQTGGDIEVGFRTTNYRVPDPASYNPSLTGGAQSGEDLRIGFAEVLQRALHGAPTDYLP</sequence>
<organism evidence="1">
    <name type="scientific">uncultured marine group II/III euryarchaeote KM3_200_B10</name>
    <dbReference type="NCBI Taxonomy" id="1457976"/>
    <lineage>
        <taxon>Archaea</taxon>
        <taxon>Methanobacteriati</taxon>
        <taxon>Methanobacteriota</taxon>
        <taxon>environmental samples</taxon>
    </lineage>
</organism>
<reference evidence="1" key="1">
    <citation type="journal article" date="2014" name="Genome Biol. Evol.">
        <title>Pangenome evidence for extensive interdomain horizontal transfer affecting lineage core and shell genes in uncultured planktonic thaumarchaeota and euryarchaeota.</title>
        <authorList>
            <person name="Deschamps P."/>
            <person name="Zivanovic Y."/>
            <person name="Moreira D."/>
            <person name="Rodriguez-Valera F."/>
            <person name="Lopez-Garcia P."/>
        </authorList>
    </citation>
    <scope>NUCLEOTIDE SEQUENCE</scope>
</reference>
<evidence type="ECO:0000313" key="1">
    <source>
        <dbReference type="EMBL" id="AIF07217.1"/>
    </source>
</evidence>
<protein>
    <submittedName>
        <fullName evidence="1">Uncharacterized protein</fullName>
    </submittedName>
</protein>
<name>A0A075GY94_9EURY</name>
<accession>A0A075GY94</accession>